<dbReference type="PANTHER" id="PTHR47148">
    <property type="entry name" value="CYTOCHROME C OXIDASE ASSEMBLY FACTOR 1 HOMOLOG"/>
    <property type="match status" value="1"/>
</dbReference>
<dbReference type="AlphaFoldDB" id="A0AAW7R0B8"/>
<organism evidence="2 5">
    <name type="scientific">Pseudidiomarina terrestris</name>
    <dbReference type="NCBI Taxonomy" id="2820060"/>
    <lineage>
        <taxon>Bacteria</taxon>
        <taxon>Pseudomonadati</taxon>
        <taxon>Pseudomonadota</taxon>
        <taxon>Gammaproteobacteria</taxon>
        <taxon>Alteromonadales</taxon>
        <taxon>Idiomarinaceae</taxon>
        <taxon>Pseudidiomarina</taxon>
    </lineage>
</organism>
<evidence type="ECO:0000313" key="4">
    <source>
        <dbReference type="Proteomes" id="UP001169491"/>
    </source>
</evidence>
<dbReference type="RefSeq" id="WP_301719723.1">
    <property type="nucleotide sequence ID" value="NZ_JAGGJB010000003.1"/>
</dbReference>
<feature type="transmembrane region" description="Helical" evidence="1">
    <location>
        <begin position="7"/>
        <end position="30"/>
    </location>
</feature>
<dbReference type="Proteomes" id="UP001169491">
    <property type="component" value="Unassembled WGS sequence"/>
</dbReference>
<comment type="caution">
    <text evidence="2">The sequence shown here is derived from an EMBL/GenBank/DDBJ whole genome shotgun (WGS) entry which is preliminary data.</text>
</comment>
<dbReference type="GO" id="GO:0032981">
    <property type="term" value="P:mitochondrial respiratory chain complex I assembly"/>
    <property type="evidence" value="ECO:0007669"/>
    <property type="project" value="TreeGrafter"/>
</dbReference>
<evidence type="ECO:0000313" key="5">
    <source>
        <dbReference type="Proteomes" id="UP001169492"/>
    </source>
</evidence>
<evidence type="ECO:0008006" key="6">
    <source>
        <dbReference type="Google" id="ProtNLM"/>
    </source>
</evidence>
<sequence length="129" mass="13825">MKRDIKWLIIGLGIAAALMAVFVLFVYFVMSLVKGEAYDLSLAAVSKHAAVQVLLGEPIEPGFLVLGNVNISGPGGNAELQYSISGPKGEGTVFAYAIRDTGEWQLQRVVVDIDGAHERLQIIAPNDSL</sequence>
<evidence type="ECO:0000313" key="3">
    <source>
        <dbReference type="EMBL" id="MDN7129146.1"/>
    </source>
</evidence>
<proteinExistence type="predicted"/>
<dbReference type="Proteomes" id="UP001169492">
    <property type="component" value="Unassembled WGS sequence"/>
</dbReference>
<evidence type="ECO:0000256" key="1">
    <source>
        <dbReference type="SAM" id="Phobius"/>
    </source>
</evidence>
<keyword evidence="1" id="KW-1133">Transmembrane helix</keyword>
<reference evidence="4 5" key="1">
    <citation type="submission" date="2021-03" db="EMBL/GenBank/DDBJ databases">
        <title>Pseudidiomarina terrestris, a new bacterium isolated from saline soil.</title>
        <authorList>
            <person name="Galisteo C."/>
            <person name="De La Haba R."/>
            <person name="Sanchez-Porro C."/>
            <person name="Ventosa A."/>
        </authorList>
    </citation>
    <scope>NUCLEOTIDE SEQUENCE [LARGE SCALE GENOMIC DNA]</scope>
    <source>
        <strain evidence="2 5">1APP75-32.1</strain>
        <strain evidence="4">1APR75-15</strain>
        <strain evidence="3">1ASR75-15</strain>
    </source>
</reference>
<dbReference type="Pfam" id="PF08695">
    <property type="entry name" value="Coa1"/>
    <property type="match status" value="1"/>
</dbReference>
<name>A0AAW7R0B8_9GAMM</name>
<keyword evidence="1" id="KW-0812">Transmembrane</keyword>
<evidence type="ECO:0000313" key="2">
    <source>
        <dbReference type="EMBL" id="MDN7124563.1"/>
    </source>
</evidence>
<protein>
    <recommendedName>
        <fullName evidence="6">Cytochrome oxidase complex assembly protein 1</fullName>
    </recommendedName>
</protein>
<keyword evidence="1" id="KW-0472">Membrane</keyword>
<dbReference type="PANTHER" id="PTHR47148:SF1">
    <property type="entry name" value="CYTOCHROME C OXIDASE ASSEMBLY FACTOR 1 HOMOLOG"/>
    <property type="match status" value="1"/>
</dbReference>
<dbReference type="EMBL" id="JAGGJB010000003">
    <property type="protein sequence ID" value="MDN7124563.1"/>
    <property type="molecule type" value="Genomic_DNA"/>
</dbReference>
<accession>A0AAW7R0B8</accession>
<dbReference type="EMBL" id="JAGGJC010000001">
    <property type="protein sequence ID" value="MDN7129146.1"/>
    <property type="molecule type" value="Genomic_DNA"/>
</dbReference>
<dbReference type="InterPro" id="IPR014807">
    <property type="entry name" value="Coa1"/>
</dbReference>
<gene>
    <name evidence="2" type="ORF">J6I90_06685</name>
    <name evidence="3" type="ORF">J6I92_04620</name>
</gene>
<keyword evidence="4" id="KW-1185">Reference proteome</keyword>